<dbReference type="SUPFAM" id="SSF53850">
    <property type="entry name" value="Periplasmic binding protein-like II"/>
    <property type="match status" value="1"/>
</dbReference>
<feature type="signal peptide" evidence="3">
    <location>
        <begin position="1"/>
        <end position="23"/>
    </location>
</feature>
<organism evidence="4 5">
    <name type="scientific">Alicyclobacillus fastidiosus</name>
    <dbReference type="NCBI Taxonomy" id="392011"/>
    <lineage>
        <taxon>Bacteria</taxon>
        <taxon>Bacillati</taxon>
        <taxon>Bacillota</taxon>
        <taxon>Bacilli</taxon>
        <taxon>Bacillales</taxon>
        <taxon>Alicyclobacillaceae</taxon>
        <taxon>Alicyclobacillus</taxon>
    </lineage>
</organism>
<comment type="caution">
    <text evidence="4">The sequence shown here is derived from an EMBL/GenBank/DDBJ whole genome shotgun (WGS) entry which is preliminary data.</text>
</comment>
<dbReference type="Proteomes" id="UP001579974">
    <property type="component" value="Unassembled WGS sequence"/>
</dbReference>
<dbReference type="RefSeq" id="WP_275475456.1">
    <property type="nucleotide sequence ID" value="NZ_CP162940.1"/>
</dbReference>
<keyword evidence="5" id="KW-1185">Reference proteome</keyword>
<gene>
    <name evidence="4" type="ORF">KKP3000_002752</name>
</gene>
<evidence type="ECO:0000313" key="5">
    <source>
        <dbReference type="Proteomes" id="UP001579974"/>
    </source>
</evidence>
<dbReference type="InterPro" id="IPR050490">
    <property type="entry name" value="Bact_solute-bd_prot1"/>
</dbReference>
<dbReference type="PROSITE" id="PS51257">
    <property type="entry name" value="PROKAR_LIPOPROTEIN"/>
    <property type="match status" value="1"/>
</dbReference>
<sequence length="438" mass="47412">MKKTKKAMLSTLALALAATGTLAGCGTGGGGTPTVTVWSWRSQDAALWKQVQAALNAKGDKVNIQFRAINATSYDSVLQTAMDGGKGPDIFYGRAGVGTLDYAAANMISPVDKIANLSSINSAALQSVQWKGKTYGVPFAIQTMEVFYNKDIFKKYGLSVPKTWADFLHVCQVLKSHNVTPISTMGIQSWMLALNFDEIGATMLGNQFTQQLVDKQAKYTDAPYVDALSKYQSLAPYFESNFKAVGSAGNEQETQFALGNAAMVMDGIFDVPTIQQFNPKLNMGAFLIPPATSTQSAKIDWYVDGDIAMNSKISNTAEQKAAQEVLAFTATKQFGQDFSDIAGEISPIAGVQVPKKYPLSIQAYNWYQTVPISPIFSIRSPMDTPPPTPITSQTKNAASNDAGIYSAEQKVLLPLLTNQMTPAKAADEVQQTVNWYFK</sequence>
<evidence type="ECO:0000256" key="1">
    <source>
        <dbReference type="ARBA" id="ARBA00008520"/>
    </source>
</evidence>
<comment type="similarity">
    <text evidence="1">Belongs to the bacterial solute-binding protein 1 family.</text>
</comment>
<accession>A0ABV5ACC1</accession>
<feature type="chain" id="PRO_5045925801" evidence="3">
    <location>
        <begin position="24"/>
        <end position="438"/>
    </location>
</feature>
<name>A0ABV5ACC1_9BACL</name>
<keyword evidence="3" id="KW-0732">Signal</keyword>
<evidence type="ECO:0000256" key="3">
    <source>
        <dbReference type="SAM" id="SignalP"/>
    </source>
</evidence>
<dbReference type="InterPro" id="IPR006059">
    <property type="entry name" value="SBP"/>
</dbReference>
<reference evidence="4 5" key="1">
    <citation type="journal article" date="2024" name="Int. J. Mol. Sci.">
        <title>Exploration of Alicyclobacillus spp. Genome in Search of Antibiotic Resistance.</title>
        <authorList>
            <person name="Bucka-Kolendo J."/>
            <person name="Kiousi D.E."/>
            <person name="Dekowska A."/>
            <person name="Mikolajczuk-Szczyrba A."/>
            <person name="Karadedos D.M."/>
            <person name="Michael P."/>
            <person name="Galanis A."/>
            <person name="Sokolowska B."/>
        </authorList>
    </citation>
    <scope>NUCLEOTIDE SEQUENCE [LARGE SCALE GENOMIC DNA]</scope>
    <source>
        <strain evidence="4 5">KKP 3000</strain>
    </source>
</reference>
<dbReference type="PANTHER" id="PTHR43649:SF29">
    <property type="entry name" value="OSMOPROTECTIVE COMPOUNDS-BINDING PROTEIN GGTB"/>
    <property type="match status" value="1"/>
</dbReference>
<evidence type="ECO:0000256" key="2">
    <source>
        <dbReference type="ARBA" id="ARBA00022448"/>
    </source>
</evidence>
<protein>
    <submittedName>
        <fullName evidence="4">Extracellular solute-binding protein</fullName>
    </submittedName>
</protein>
<dbReference type="Pfam" id="PF01547">
    <property type="entry name" value="SBP_bac_1"/>
    <property type="match status" value="1"/>
</dbReference>
<evidence type="ECO:0000313" key="4">
    <source>
        <dbReference type="EMBL" id="MFB5189480.1"/>
    </source>
</evidence>
<keyword evidence="2" id="KW-0813">Transport</keyword>
<dbReference type="Gene3D" id="3.40.190.10">
    <property type="entry name" value="Periplasmic binding protein-like II"/>
    <property type="match status" value="2"/>
</dbReference>
<dbReference type="EMBL" id="JBDXSU010000003">
    <property type="protein sequence ID" value="MFB5189480.1"/>
    <property type="molecule type" value="Genomic_DNA"/>
</dbReference>
<proteinExistence type="inferred from homology"/>
<dbReference type="PANTHER" id="PTHR43649">
    <property type="entry name" value="ARABINOSE-BINDING PROTEIN-RELATED"/>
    <property type="match status" value="1"/>
</dbReference>